<feature type="compositionally biased region" description="Polar residues" evidence="1">
    <location>
        <begin position="35"/>
        <end position="46"/>
    </location>
</feature>
<feature type="compositionally biased region" description="Low complexity" evidence="1">
    <location>
        <begin position="54"/>
        <end position="65"/>
    </location>
</feature>
<dbReference type="AlphaFoldDB" id="A0A4U1EV82"/>
<organism evidence="2 3">
    <name type="scientific">Monodon monoceros</name>
    <name type="common">Narwhal</name>
    <name type="synonym">Ceratodon monodon</name>
    <dbReference type="NCBI Taxonomy" id="40151"/>
    <lineage>
        <taxon>Eukaryota</taxon>
        <taxon>Metazoa</taxon>
        <taxon>Chordata</taxon>
        <taxon>Craniata</taxon>
        <taxon>Vertebrata</taxon>
        <taxon>Euteleostomi</taxon>
        <taxon>Mammalia</taxon>
        <taxon>Eutheria</taxon>
        <taxon>Laurasiatheria</taxon>
        <taxon>Artiodactyla</taxon>
        <taxon>Whippomorpha</taxon>
        <taxon>Cetacea</taxon>
        <taxon>Odontoceti</taxon>
        <taxon>Monodontidae</taxon>
        <taxon>Monodon</taxon>
    </lineage>
</organism>
<dbReference type="Gene3D" id="1.10.10.10">
    <property type="entry name" value="Winged helix-like DNA-binding domain superfamily/Winged helix DNA-binding domain"/>
    <property type="match status" value="1"/>
</dbReference>
<evidence type="ECO:0000313" key="3">
    <source>
        <dbReference type="Proteomes" id="UP000308365"/>
    </source>
</evidence>
<gene>
    <name evidence="2" type="ORF">EI555_012843</name>
</gene>
<feature type="compositionally biased region" description="Low complexity" evidence="1">
    <location>
        <begin position="17"/>
        <end position="30"/>
    </location>
</feature>
<feature type="compositionally biased region" description="Basic and acidic residues" evidence="1">
    <location>
        <begin position="173"/>
        <end position="196"/>
    </location>
</feature>
<dbReference type="CDD" id="cd04405">
    <property type="entry name" value="RhoGAP_BRCC3-like"/>
    <property type="match status" value="1"/>
</dbReference>
<feature type="region of interest" description="Disordered" evidence="1">
    <location>
        <begin position="170"/>
        <end position="204"/>
    </location>
</feature>
<dbReference type="PANTHER" id="PTHR16206">
    <property type="entry name" value="DEP DOMAIN-CONTAINING"/>
    <property type="match status" value="1"/>
</dbReference>
<protein>
    <recommendedName>
        <fullName evidence="4">DEP domain-containing protein</fullName>
    </recommendedName>
</protein>
<dbReference type="SUPFAM" id="SSF46785">
    <property type="entry name" value="Winged helix' DNA-binding domain"/>
    <property type="match status" value="1"/>
</dbReference>
<evidence type="ECO:0000313" key="2">
    <source>
        <dbReference type="EMBL" id="TKC40588.1"/>
    </source>
</evidence>
<feature type="non-terminal residue" evidence="2">
    <location>
        <position position="605"/>
    </location>
</feature>
<dbReference type="Proteomes" id="UP000308365">
    <property type="component" value="Unassembled WGS sequence"/>
</dbReference>
<proteinExistence type="predicted"/>
<name>A0A4U1EV82_MONMO</name>
<accession>A0A4U1EV82</accession>
<evidence type="ECO:0008006" key="4">
    <source>
        <dbReference type="Google" id="ProtNLM"/>
    </source>
</evidence>
<comment type="caution">
    <text evidence="2">The sequence shown here is derived from an EMBL/GenBank/DDBJ whole genome shotgun (WGS) entry which is preliminary data.</text>
</comment>
<feature type="non-terminal residue" evidence="2">
    <location>
        <position position="1"/>
    </location>
</feature>
<dbReference type="PANTHER" id="PTHR16206:SF10">
    <property type="entry name" value="DEP DOMAIN-CONTAINING PROTEIN 4"/>
    <property type="match status" value="1"/>
</dbReference>
<evidence type="ECO:0000256" key="1">
    <source>
        <dbReference type="SAM" id="MobiDB-lite"/>
    </source>
</evidence>
<reference evidence="3" key="1">
    <citation type="journal article" date="2019" name="IScience">
        <title>Narwhal Genome Reveals Long-Term Low Genetic Diversity despite Current Large Abundance Size.</title>
        <authorList>
            <person name="Westbury M.V."/>
            <person name="Petersen B."/>
            <person name="Garde E."/>
            <person name="Heide-Jorgensen M.P."/>
            <person name="Lorenzen E.D."/>
        </authorList>
    </citation>
    <scope>NUCLEOTIDE SEQUENCE [LARGE SCALE GENOMIC DNA]</scope>
</reference>
<dbReference type="EMBL" id="RWIC01000730">
    <property type="protein sequence ID" value="TKC40588.1"/>
    <property type="molecule type" value="Genomic_DNA"/>
</dbReference>
<dbReference type="InterPro" id="IPR036388">
    <property type="entry name" value="WH-like_DNA-bd_sf"/>
</dbReference>
<dbReference type="InterPro" id="IPR036390">
    <property type="entry name" value="WH_DNA-bd_sf"/>
</dbReference>
<feature type="region of interest" description="Disordered" evidence="1">
    <location>
        <begin position="1"/>
        <end position="133"/>
    </location>
</feature>
<sequence length="605" mass="66971">VVSNFPKGNQDLHHGNPSSRAGAGGSPSSRWLQPGVSSRFQASSGDSGLPDPLPGARRSPSPASRGRPEPRRPHLHPAGPSPGNSRQPRGPWEAYPGRGSFPIPFRCLRSPSESAAGEGGRSVPVGRGGGAGALFPRPPKRLLAAPAQPWRLATAAGLLHTLSHSRGLKGWNRRREGGGEGRDWGGRVREGEENRKASQPGHDVTSCLFGRGGAWASSASASRERGGGGVTGRGRSPADEFMAVLLTPWFRSLGSQSQPPGPGRSVSSFVSPRDVFCRKRRTGVRLCQVLMNHKVFEPVEMKLLKDEKELEFEDSNNSLYRFLGNKSSYVFCKRKKDSETGLNDEIKAKESLRPEGKVISNPLAQEIGEERIEELIDTMSGTLALPPNITVDKPVLPLSKEENILEPPVKTQNLQLSKEEDLVISNTCLDREVIPSLCLLEIDNWLNSAIECLEYFPDQLIVTVSEQLVQNRNEETRLNTQKKLLFDVIVKYYNQERDCLLTDEYFDIHSGIIELLENEKRSEALEATQLYLRLLLPNVREELRQLLTFMATASEPNAYKLQKQFDNKTVVLKTLAKAVLQSKSLLRVQAEKLVLFLLEFHSELF</sequence>